<dbReference type="SMART" id="SM01020">
    <property type="entry name" value="B2-adapt-app_C"/>
    <property type="match status" value="1"/>
</dbReference>
<dbReference type="Pfam" id="PF01602">
    <property type="entry name" value="Adaptin_N"/>
    <property type="match status" value="1"/>
</dbReference>
<keyword evidence="4" id="KW-0653">Protein transport</keyword>
<dbReference type="GO" id="GO:0006886">
    <property type="term" value="P:intracellular protein transport"/>
    <property type="evidence" value="ECO:0007669"/>
    <property type="project" value="InterPro"/>
</dbReference>
<keyword evidence="5" id="KW-0472">Membrane</keyword>
<comment type="caution">
    <text evidence="8">The sequence shown here is derived from an EMBL/GenBank/DDBJ whole genome shotgun (WGS) entry which is preliminary data.</text>
</comment>
<comment type="subcellular location">
    <subcellularLocation>
        <location evidence="1">Endomembrane system</location>
        <topology evidence="1">Peripheral membrane protein</topology>
    </subcellularLocation>
</comment>
<dbReference type="InterPro" id="IPR012295">
    <property type="entry name" value="TBP_dom_sf"/>
</dbReference>
<keyword evidence="3" id="KW-0813">Transport</keyword>
<dbReference type="GO" id="GO:0012505">
    <property type="term" value="C:endomembrane system"/>
    <property type="evidence" value="ECO:0007669"/>
    <property type="project" value="UniProtKB-SubCell"/>
</dbReference>
<gene>
    <name evidence="8" type="primary">Ap4b1</name>
    <name evidence="8" type="ORF">GTO95_0002152</name>
</gene>
<evidence type="ECO:0000313" key="8">
    <source>
        <dbReference type="EMBL" id="MBN3318691.1"/>
    </source>
</evidence>
<comment type="similarity">
    <text evidence="2">Belongs to the adaptor complexes large subunit family.</text>
</comment>
<name>A0A8J7NW17_ATRSP</name>
<feature type="non-terminal residue" evidence="8">
    <location>
        <position position="408"/>
    </location>
</feature>
<dbReference type="Pfam" id="PF09066">
    <property type="entry name" value="B2-adapt-app_C"/>
    <property type="match status" value="1"/>
</dbReference>
<evidence type="ECO:0000256" key="4">
    <source>
        <dbReference type="ARBA" id="ARBA00022927"/>
    </source>
</evidence>
<dbReference type="InterPro" id="IPR016024">
    <property type="entry name" value="ARM-type_fold"/>
</dbReference>
<dbReference type="AlphaFoldDB" id="A0A8J7NW17"/>
<evidence type="ECO:0000256" key="2">
    <source>
        <dbReference type="ARBA" id="ARBA00006613"/>
    </source>
</evidence>
<feature type="region of interest" description="Disordered" evidence="6">
    <location>
        <begin position="242"/>
        <end position="275"/>
    </location>
</feature>
<reference evidence="8" key="1">
    <citation type="journal article" date="2021" name="Cell">
        <title>Tracing the genetic footprints of vertebrate landing in non-teleost ray-finned fishes.</title>
        <authorList>
            <person name="Bi X."/>
            <person name="Wang K."/>
            <person name="Yang L."/>
            <person name="Pan H."/>
            <person name="Jiang H."/>
            <person name="Wei Q."/>
            <person name="Fang M."/>
            <person name="Yu H."/>
            <person name="Zhu C."/>
            <person name="Cai Y."/>
            <person name="He Y."/>
            <person name="Gan X."/>
            <person name="Zeng H."/>
            <person name="Yu D."/>
            <person name="Zhu Y."/>
            <person name="Jiang H."/>
            <person name="Qiu Q."/>
            <person name="Yang H."/>
            <person name="Zhang Y.E."/>
            <person name="Wang W."/>
            <person name="Zhu M."/>
            <person name="He S."/>
            <person name="Zhang G."/>
        </authorList>
    </citation>
    <scope>NUCLEOTIDE SEQUENCE</scope>
    <source>
        <strain evidence="8">Allg_001</strain>
    </source>
</reference>
<evidence type="ECO:0000256" key="6">
    <source>
        <dbReference type="SAM" id="MobiDB-lite"/>
    </source>
</evidence>
<dbReference type="InterPro" id="IPR015151">
    <property type="entry name" value="B-adaptin_app_sub_C"/>
</dbReference>
<evidence type="ECO:0000256" key="5">
    <source>
        <dbReference type="ARBA" id="ARBA00023136"/>
    </source>
</evidence>
<dbReference type="Gene3D" id="1.25.10.10">
    <property type="entry name" value="Leucine-rich Repeat Variant"/>
    <property type="match status" value="1"/>
</dbReference>
<keyword evidence="9" id="KW-1185">Reference proteome</keyword>
<dbReference type="EMBL" id="JAAWVO010040953">
    <property type="protein sequence ID" value="MBN3318691.1"/>
    <property type="molecule type" value="Genomic_DNA"/>
</dbReference>
<evidence type="ECO:0000256" key="1">
    <source>
        <dbReference type="ARBA" id="ARBA00004184"/>
    </source>
</evidence>
<dbReference type="GO" id="GO:0016192">
    <property type="term" value="P:vesicle-mediated transport"/>
    <property type="evidence" value="ECO:0007669"/>
    <property type="project" value="InterPro"/>
</dbReference>
<feature type="domain" description="Beta-adaptin appendage C-terminal subdomain" evidence="7">
    <location>
        <begin position="282"/>
        <end position="398"/>
    </location>
</feature>
<dbReference type="SUPFAM" id="SSF48371">
    <property type="entry name" value="ARM repeat"/>
    <property type="match status" value="1"/>
</dbReference>
<dbReference type="GO" id="GO:0030131">
    <property type="term" value="C:clathrin adaptor complex"/>
    <property type="evidence" value="ECO:0007669"/>
    <property type="project" value="InterPro"/>
</dbReference>
<dbReference type="Gene3D" id="3.30.310.10">
    <property type="entry name" value="TATA-Binding Protein"/>
    <property type="match status" value="1"/>
</dbReference>
<dbReference type="InterPro" id="IPR011989">
    <property type="entry name" value="ARM-like"/>
</dbReference>
<evidence type="ECO:0000256" key="3">
    <source>
        <dbReference type="ARBA" id="ARBA00022448"/>
    </source>
</evidence>
<sequence>MEILTELANDENVDMILEELRAYCTDVSPELAQAAIFALGRIGRTYSEKCLNVLTSLQGLRQEHITSAVVQTFRDLVWLCPQCVPAVCQAIAGCEEHIQDSEGKQALIWLLGVQGEQIPGAPYVLEEYIDSLKTEVSPAVKLELLTATTRLFLSRPAETQDMLGRLLYHCIEEESNMAVRDRALLCYRLLRCGVEETRRVLEGPKSDPCLGVITGRPEEPINSWASDFNSLVPVYGRERWAAQATTRGSPEPPSLGTAEPAEAAKEKGEEAASCPSDNGDGFCLNTVPALSPELFEKHWLELESAHVQTLACRQPASSPETLQAALQLVKIQTLAFSRPGARPWKAYLYTYSSDTLVLAELTWDADPGVADLIVTLKQDPKDEEALNGVVLVLQTVLNTLTKTRASVP</sequence>
<protein>
    <submittedName>
        <fullName evidence="8">AP4B1 protein</fullName>
    </submittedName>
</protein>
<evidence type="ECO:0000259" key="7">
    <source>
        <dbReference type="SMART" id="SM01020"/>
    </source>
</evidence>
<feature type="non-terminal residue" evidence="8">
    <location>
        <position position="1"/>
    </location>
</feature>
<proteinExistence type="inferred from homology"/>
<organism evidence="8 9">
    <name type="scientific">Atractosteus spatula</name>
    <name type="common">Alligator gar</name>
    <name type="synonym">Lepisosteus spatula</name>
    <dbReference type="NCBI Taxonomy" id="7917"/>
    <lineage>
        <taxon>Eukaryota</taxon>
        <taxon>Metazoa</taxon>
        <taxon>Chordata</taxon>
        <taxon>Craniata</taxon>
        <taxon>Vertebrata</taxon>
        <taxon>Euteleostomi</taxon>
        <taxon>Actinopterygii</taxon>
        <taxon>Neopterygii</taxon>
        <taxon>Holostei</taxon>
        <taxon>Semionotiformes</taxon>
        <taxon>Lepisosteidae</taxon>
        <taxon>Atractosteus</taxon>
    </lineage>
</organism>
<accession>A0A8J7NW17</accession>
<dbReference type="PANTHER" id="PTHR11134">
    <property type="entry name" value="ADAPTOR COMPLEX SUBUNIT BETA FAMILY MEMBER"/>
    <property type="match status" value="1"/>
</dbReference>
<dbReference type="InterPro" id="IPR002553">
    <property type="entry name" value="Clathrin/coatomer_adapt-like_N"/>
</dbReference>
<dbReference type="Proteomes" id="UP000736164">
    <property type="component" value="Unassembled WGS sequence"/>
</dbReference>
<dbReference type="InterPro" id="IPR026739">
    <property type="entry name" value="AP_beta"/>
</dbReference>
<evidence type="ECO:0000313" key="9">
    <source>
        <dbReference type="Proteomes" id="UP000736164"/>
    </source>
</evidence>